<dbReference type="PROSITE" id="PS50943">
    <property type="entry name" value="HTH_CROC1"/>
    <property type="match status" value="1"/>
</dbReference>
<dbReference type="Pfam" id="PF01381">
    <property type="entry name" value="HTH_3"/>
    <property type="match status" value="1"/>
</dbReference>
<dbReference type="Proteomes" id="UP000018679">
    <property type="component" value="Unassembled WGS sequence"/>
</dbReference>
<evidence type="ECO:0000313" key="2">
    <source>
        <dbReference type="EMBL" id="ETH29670.1"/>
    </source>
</evidence>
<evidence type="ECO:0000259" key="1">
    <source>
        <dbReference type="PROSITE" id="PS50943"/>
    </source>
</evidence>
<comment type="caution">
    <text evidence="2">The sequence shown here is derived from an EMBL/GenBank/DDBJ whole genome shotgun (WGS) entry which is preliminary data.</text>
</comment>
<feature type="domain" description="HTH cro/C1-type" evidence="1">
    <location>
        <begin position="36"/>
        <end position="89"/>
    </location>
</feature>
<proteinExistence type="predicted"/>
<dbReference type="InterPro" id="IPR001387">
    <property type="entry name" value="Cro/C1-type_HTH"/>
</dbReference>
<gene>
    <name evidence="2" type="ORF">L566_0581</name>
</gene>
<keyword evidence="2" id="KW-0238">DNA-binding</keyword>
<dbReference type="EMBL" id="AXSB02000037">
    <property type="protein sequence ID" value="ETH29670.1"/>
    <property type="molecule type" value="Genomic_DNA"/>
</dbReference>
<dbReference type="Gene3D" id="1.10.260.40">
    <property type="entry name" value="lambda repressor-like DNA-binding domains"/>
    <property type="match status" value="1"/>
</dbReference>
<name>A0AAI9NDP3_BORPT</name>
<dbReference type="CDD" id="cd00093">
    <property type="entry name" value="HTH_XRE"/>
    <property type="match status" value="1"/>
</dbReference>
<organism evidence="2 3">
    <name type="scientific">Bordetella pertussis CHLA-26</name>
    <dbReference type="NCBI Taxonomy" id="1331284"/>
    <lineage>
        <taxon>Bacteria</taxon>
        <taxon>Pseudomonadati</taxon>
        <taxon>Pseudomonadota</taxon>
        <taxon>Betaproteobacteria</taxon>
        <taxon>Burkholderiales</taxon>
        <taxon>Alcaligenaceae</taxon>
        <taxon>Bordetella</taxon>
    </lineage>
</organism>
<dbReference type="SUPFAM" id="SSF47413">
    <property type="entry name" value="lambda repressor-like DNA-binding domains"/>
    <property type="match status" value="1"/>
</dbReference>
<dbReference type="InterPro" id="IPR010982">
    <property type="entry name" value="Lambda_DNA-bd_dom_sf"/>
</dbReference>
<evidence type="ECO:0000313" key="3">
    <source>
        <dbReference type="Proteomes" id="UP000018679"/>
    </source>
</evidence>
<reference evidence="2 3" key="1">
    <citation type="journal article" date="2013" name="Genome Announc.">
        <title>Genome Sequences of 28 Bordetella pertussis U.S. Outbreak Strains Dating from 2010 to 2012.</title>
        <authorList>
            <person name="Harvill E.T."/>
            <person name="Goodfield L.L."/>
            <person name="Ivanov Y."/>
            <person name="Meyer J.A."/>
            <person name="Newth C."/>
            <person name="Cassiday P."/>
            <person name="Tondella M.L."/>
            <person name="Liao P."/>
            <person name="Zimmerman J."/>
            <person name="Meert K."/>
            <person name="Wessel D."/>
            <person name="Berger J."/>
            <person name="Dean J.M."/>
            <person name="Holubkov R."/>
            <person name="Burr J."/>
            <person name="Liu T."/>
            <person name="Brinkac L."/>
            <person name="Kim M."/>
            <person name="Losada L."/>
        </authorList>
    </citation>
    <scope>NUCLEOTIDE SEQUENCE [LARGE SCALE GENOMIC DNA]</scope>
    <source>
        <strain evidence="2 3">CHLA-26</strain>
    </source>
</reference>
<dbReference type="AlphaFoldDB" id="A0AAI9NDP3"/>
<protein>
    <submittedName>
        <fullName evidence="2">DNA-binding helix-turn-helix protein</fullName>
    </submittedName>
</protein>
<accession>A0AAI9NDP3</accession>
<dbReference type="GO" id="GO:0003677">
    <property type="term" value="F:DNA binding"/>
    <property type="evidence" value="ECO:0007669"/>
    <property type="project" value="UniProtKB-KW"/>
</dbReference>
<sequence length="170" mass="19064">MNWGVGDFQFLKSGSDEPCIQPIESSHLVKKFSDRLKHARRLRQLSQENLAHISGLSQSAVASYENGLRQSSRSIRKLAIALQVNLDWFETGVGPMELEAYPSGPAAWRPGLMEPGGERAAAPWPFRAVAHARYQALSARDKLLLEQLVRTFIDACHADYGRAPPWPRER</sequence>
<dbReference type="SMART" id="SM00530">
    <property type="entry name" value="HTH_XRE"/>
    <property type="match status" value="1"/>
</dbReference>